<dbReference type="InterPro" id="IPR002821">
    <property type="entry name" value="Hydantoinase_A"/>
</dbReference>
<dbReference type="PANTHER" id="PTHR11365:SF23">
    <property type="entry name" value="HYPOTHETICAL 5-OXOPROLINASE (EUROFUNG)-RELATED"/>
    <property type="match status" value="1"/>
</dbReference>
<feature type="domain" description="Acetophenone carboxylase-like C-terminal" evidence="4">
    <location>
        <begin position="523"/>
        <end position="689"/>
    </location>
</feature>
<dbReference type="PANTHER" id="PTHR11365">
    <property type="entry name" value="5-OXOPROLINASE RELATED"/>
    <property type="match status" value="1"/>
</dbReference>
<protein>
    <submittedName>
        <fullName evidence="5">5-oxoprolinase</fullName>
    </submittedName>
</protein>
<dbReference type="GO" id="GO:0005829">
    <property type="term" value="C:cytosol"/>
    <property type="evidence" value="ECO:0007669"/>
    <property type="project" value="TreeGrafter"/>
</dbReference>
<evidence type="ECO:0000259" key="4">
    <source>
        <dbReference type="Pfam" id="PF19278"/>
    </source>
</evidence>
<evidence type="ECO:0000313" key="5">
    <source>
        <dbReference type="EMBL" id="OZI21342.1"/>
    </source>
</evidence>
<dbReference type="InterPro" id="IPR049517">
    <property type="entry name" value="ACX-like_C"/>
</dbReference>
<reference evidence="5" key="1">
    <citation type="submission" date="2017-05" db="EMBL/GenBank/DDBJ databases">
        <title>Complete and WGS of Bordetella genogroups.</title>
        <authorList>
            <person name="Spilker T."/>
            <person name="Lipuma J."/>
        </authorList>
    </citation>
    <scope>NUCLEOTIDE SEQUENCE</scope>
    <source>
        <strain evidence="5">AU21707</strain>
    </source>
</reference>
<feature type="domain" description="Hydantoinase/oxoprolinase N-terminal" evidence="3">
    <location>
        <begin position="9"/>
        <end position="187"/>
    </location>
</feature>
<name>A0A261R9I3_9BORD</name>
<dbReference type="GO" id="GO:0017168">
    <property type="term" value="F:5-oxoprolinase (ATP-hydrolyzing) activity"/>
    <property type="evidence" value="ECO:0007669"/>
    <property type="project" value="TreeGrafter"/>
</dbReference>
<dbReference type="Pfam" id="PF01968">
    <property type="entry name" value="Hydantoinase_A"/>
    <property type="match status" value="1"/>
</dbReference>
<dbReference type="SUPFAM" id="SSF53067">
    <property type="entry name" value="Actin-like ATPase domain"/>
    <property type="match status" value="1"/>
</dbReference>
<dbReference type="Pfam" id="PF19278">
    <property type="entry name" value="Hydant_A_C"/>
    <property type="match status" value="1"/>
</dbReference>
<evidence type="ECO:0000313" key="6">
    <source>
        <dbReference type="Proteomes" id="UP000216857"/>
    </source>
</evidence>
<dbReference type="EMBL" id="NEVJ01000003">
    <property type="protein sequence ID" value="OZI21342.1"/>
    <property type="molecule type" value="Genomic_DNA"/>
</dbReference>
<dbReference type="InterPro" id="IPR045079">
    <property type="entry name" value="Oxoprolinase-like"/>
</dbReference>
<dbReference type="Proteomes" id="UP000216857">
    <property type="component" value="Unassembled WGS sequence"/>
</dbReference>
<feature type="region of interest" description="Disordered" evidence="1">
    <location>
        <begin position="604"/>
        <end position="625"/>
    </location>
</feature>
<dbReference type="OrthoDB" id="9768323at2"/>
<dbReference type="InterPro" id="IPR008040">
    <property type="entry name" value="Hydant_A_N"/>
</dbReference>
<comment type="caution">
    <text evidence="5">The sequence shown here is derived from an EMBL/GenBank/DDBJ whole genome shotgun (WGS) entry which is preliminary data.</text>
</comment>
<dbReference type="AlphaFoldDB" id="A0A261R9I3"/>
<evidence type="ECO:0000259" key="2">
    <source>
        <dbReference type="Pfam" id="PF01968"/>
    </source>
</evidence>
<dbReference type="Pfam" id="PF05378">
    <property type="entry name" value="Hydant_A_N"/>
    <property type="match status" value="1"/>
</dbReference>
<evidence type="ECO:0000256" key="1">
    <source>
        <dbReference type="SAM" id="MobiDB-lite"/>
    </source>
</evidence>
<dbReference type="GO" id="GO:0006749">
    <property type="term" value="P:glutathione metabolic process"/>
    <property type="evidence" value="ECO:0007669"/>
    <property type="project" value="TreeGrafter"/>
</dbReference>
<keyword evidence="6" id="KW-1185">Reference proteome</keyword>
<evidence type="ECO:0000259" key="3">
    <source>
        <dbReference type="Pfam" id="PF05378"/>
    </source>
</evidence>
<proteinExistence type="predicted"/>
<gene>
    <name evidence="5" type="ORF">CAL26_13895</name>
</gene>
<organism evidence="5 6">
    <name type="scientific">Bordetella genomosp. 9</name>
    <dbReference type="NCBI Taxonomy" id="1416803"/>
    <lineage>
        <taxon>Bacteria</taxon>
        <taxon>Pseudomonadati</taxon>
        <taxon>Pseudomonadota</taxon>
        <taxon>Betaproteobacteria</taxon>
        <taxon>Burkholderiales</taxon>
        <taxon>Alcaligenaceae</taxon>
        <taxon>Bordetella</taxon>
    </lineage>
</organism>
<feature type="domain" description="Hydantoinase A/oxoprolinase" evidence="2">
    <location>
        <begin position="208"/>
        <end position="494"/>
    </location>
</feature>
<accession>A0A261R9I3</accession>
<sequence>MEPGKDSVRIGIDVGGTFTDFVMADVESGALSYFKVPSTPEDPSIAIARGTQDMLRHFSVAASRVSYFGHGTTVATNMVIERRGVRTGLITTKGFRDVLAIGRQTRPALYDHGVDKPAPLVRRRHRLEVNERMDAGGNPVSDLDEEELACRVRELVDEGIESLAIAFLHAYRNPEHEARARRIVERIAPGLHVSISHEVLPEFREFERTSTTVLNAYVAPRMRTYMERLRTRLAEAGVAAPPLTFHSNGGLMPLSTVERLPVLTCLSGPAAGVVGSAVIGAAAGISEIITFDVGGTSTDVSLITGGRPGFASDRLVAGYPVKMPMVDIHVVGAGGGSIACLDDVGALKVGPESAGAVPGPVAFAKGGTQPTLTDANIVLGRLNPRALLDGRMPVDRARAAAAIESGIARRIGVTVEEAAHGILRIATANMSRAIRAVSTEHGHDPADFTLLAFGGAGPLHAAEVARECGIGHVLVPHEPGTLCARGILLADVSRDFVRTQLCPLTDDSWRTVLDDLREMSRQGDEWLARERVPQANRRFYLHIDGRYRGQTHDIRVRLEALDESRTRFVDAFHAAHRAQHGHDNPDHPIEIVNCRVQAAGLMPKQTAPGSPVPASPAGVSAPASPPVHEERRVYFGADEGWIATPVYRRDSMAPGMALRGPFIIEEMSSTTVVLPGQGASIDTVGNIHIQA</sequence>
<dbReference type="InterPro" id="IPR043129">
    <property type="entry name" value="ATPase_NBD"/>
</dbReference>